<evidence type="ECO:0000259" key="2">
    <source>
        <dbReference type="Pfam" id="PF13581"/>
    </source>
</evidence>
<protein>
    <submittedName>
        <fullName evidence="3">ATP-binding protein</fullName>
    </submittedName>
</protein>
<dbReference type="PANTHER" id="PTHR35526:SF3">
    <property type="entry name" value="ANTI-SIGMA-F FACTOR RSBW"/>
    <property type="match status" value="1"/>
</dbReference>
<keyword evidence="1" id="KW-0418">Kinase</keyword>
<keyword evidence="1" id="KW-0723">Serine/threonine-protein kinase</keyword>
<dbReference type="EMBL" id="JBHTGP010000003">
    <property type="protein sequence ID" value="MFD0683853.1"/>
    <property type="molecule type" value="Genomic_DNA"/>
</dbReference>
<proteinExistence type="predicted"/>
<dbReference type="InterPro" id="IPR036890">
    <property type="entry name" value="HATPase_C_sf"/>
</dbReference>
<keyword evidence="3" id="KW-0067">ATP-binding</keyword>
<evidence type="ECO:0000313" key="3">
    <source>
        <dbReference type="EMBL" id="MFD0683853.1"/>
    </source>
</evidence>
<dbReference type="Pfam" id="PF13581">
    <property type="entry name" value="HATPase_c_2"/>
    <property type="match status" value="1"/>
</dbReference>
<accession>A0ABW2XBN9</accession>
<dbReference type="Proteomes" id="UP001597063">
    <property type="component" value="Unassembled WGS sequence"/>
</dbReference>
<reference evidence="4" key="1">
    <citation type="journal article" date="2019" name="Int. J. Syst. Evol. Microbiol.">
        <title>The Global Catalogue of Microorganisms (GCM) 10K type strain sequencing project: providing services to taxonomists for standard genome sequencing and annotation.</title>
        <authorList>
            <consortium name="The Broad Institute Genomics Platform"/>
            <consortium name="The Broad Institute Genome Sequencing Center for Infectious Disease"/>
            <person name="Wu L."/>
            <person name="Ma J."/>
        </authorList>
    </citation>
    <scope>NUCLEOTIDE SEQUENCE [LARGE SCALE GENOMIC DNA]</scope>
    <source>
        <strain evidence="4">JCM 9371</strain>
    </source>
</reference>
<dbReference type="Gene3D" id="3.30.565.10">
    <property type="entry name" value="Histidine kinase-like ATPase, C-terminal domain"/>
    <property type="match status" value="1"/>
</dbReference>
<dbReference type="PANTHER" id="PTHR35526">
    <property type="entry name" value="ANTI-SIGMA-F FACTOR RSBW-RELATED"/>
    <property type="match status" value="1"/>
</dbReference>
<feature type="domain" description="Histidine kinase/HSP90-like ATPase" evidence="2">
    <location>
        <begin position="14"/>
        <end position="122"/>
    </location>
</feature>
<evidence type="ECO:0000256" key="1">
    <source>
        <dbReference type="ARBA" id="ARBA00022527"/>
    </source>
</evidence>
<sequence>MRLLGTVRLPGVAASAPRARRFVRELLPQVDGEAMADIALCVDELVANACEHTASGTGGQVTVVVSATRDVLRITVLDQGGTLGKPCVRTDLCAEDGRGLLLVEALSTAWGCHPALNGTAVWAEFRMVPPLSGDAEIDGGRGPWRRG</sequence>
<dbReference type="RefSeq" id="WP_278045364.1">
    <property type="nucleotide sequence ID" value="NZ_CAACUY010000041.1"/>
</dbReference>
<dbReference type="SUPFAM" id="SSF55874">
    <property type="entry name" value="ATPase domain of HSP90 chaperone/DNA topoisomerase II/histidine kinase"/>
    <property type="match status" value="1"/>
</dbReference>
<name>A0ABW2XBN9_9ACTN</name>
<comment type="caution">
    <text evidence="3">The sequence shown here is derived from an EMBL/GenBank/DDBJ whole genome shotgun (WGS) entry which is preliminary data.</text>
</comment>
<dbReference type="InterPro" id="IPR003594">
    <property type="entry name" value="HATPase_dom"/>
</dbReference>
<organism evidence="3 4">
    <name type="scientific">Actinomadura fibrosa</name>
    <dbReference type="NCBI Taxonomy" id="111802"/>
    <lineage>
        <taxon>Bacteria</taxon>
        <taxon>Bacillati</taxon>
        <taxon>Actinomycetota</taxon>
        <taxon>Actinomycetes</taxon>
        <taxon>Streptosporangiales</taxon>
        <taxon>Thermomonosporaceae</taxon>
        <taxon>Actinomadura</taxon>
    </lineage>
</organism>
<keyword evidence="4" id="KW-1185">Reference proteome</keyword>
<evidence type="ECO:0000313" key="4">
    <source>
        <dbReference type="Proteomes" id="UP001597063"/>
    </source>
</evidence>
<gene>
    <name evidence="3" type="ORF">ACFQZM_05040</name>
</gene>
<keyword evidence="1" id="KW-0808">Transferase</keyword>
<dbReference type="InterPro" id="IPR050267">
    <property type="entry name" value="Anti-sigma-factor_SerPK"/>
</dbReference>
<dbReference type="GO" id="GO:0005524">
    <property type="term" value="F:ATP binding"/>
    <property type="evidence" value="ECO:0007669"/>
    <property type="project" value="UniProtKB-KW"/>
</dbReference>
<dbReference type="CDD" id="cd16936">
    <property type="entry name" value="HATPase_RsbW-like"/>
    <property type="match status" value="1"/>
</dbReference>
<keyword evidence="3" id="KW-0547">Nucleotide-binding</keyword>